<feature type="domain" description="Bacterial sugar transferase" evidence="8">
    <location>
        <begin position="281"/>
        <end position="465"/>
    </location>
</feature>
<protein>
    <submittedName>
        <fullName evidence="10">Undecaprenyl-phosphate galactose phosphotransferase/putative colanic acid biosysnthesis UDP-glucose lipid carrier transferase</fullName>
    </submittedName>
    <submittedName>
        <fullName evidence="9">Undecaprenyl-phosphate glucose phosphotransferase</fullName>
    </submittedName>
</protein>
<dbReference type="InterPro" id="IPR017473">
    <property type="entry name" value="Undecaprenyl-P_gluc_Ptfrase"/>
</dbReference>
<feature type="transmembrane region" description="Helical" evidence="7">
    <location>
        <begin position="117"/>
        <end position="138"/>
    </location>
</feature>
<sequence>MKTLNKLSGHNFSRYFKLLFVVWDLVLLNISILLSGVAGFGSIDKLFLTQVQTVSLLSNLVWITLLLYNDSFRIVRVEPIESILKRTIKKIAIHSAFITIFVVFLNYTDVSKWCLIYFYYFFFSLIIISRYLSIRLLMYIRTQGYNFKSYIIVGANDTGERMRKTLSTNLTYGYRFLGFFDEKVDPFAFISGPIVGDFNDVEEFIIARNVDEMYVALHIDNISVINNLIRICEHNMVRIKFIPDFQLYTKSSKVEILFHDNTPVLTFRREPLEFTVNRILKKGFDVCFSLAVILLIFPWLFPILVLIIKLESPGPVFFKQQRSGRDNQAFACLKFRSMRVNDLSDSKQAGKGDSRITKFGAFMRKTSIDELPQFFNVFFGNMSVVGPRPHMINHTKQYTDLINNYLVRQYAKPGITGWAQVNGFRGETKEVLDMENRVEFDIWYIENWSLLLDIRIIIKTVVNIFQGEENAY</sequence>
<dbReference type="RefSeq" id="WP_073395425.1">
    <property type="nucleotide sequence ID" value="NZ_FRBX01000003.1"/>
</dbReference>
<comment type="subcellular location">
    <subcellularLocation>
        <location evidence="1">Membrane</location>
        <topology evidence="1">Multi-pass membrane protein</topology>
    </subcellularLocation>
</comment>
<feature type="transmembrane region" description="Helical" evidence="7">
    <location>
        <begin position="21"/>
        <end position="41"/>
    </location>
</feature>
<evidence type="ECO:0000256" key="3">
    <source>
        <dbReference type="ARBA" id="ARBA00022679"/>
    </source>
</evidence>
<proteinExistence type="inferred from homology"/>
<dbReference type="Pfam" id="PF02397">
    <property type="entry name" value="Bac_transf"/>
    <property type="match status" value="1"/>
</dbReference>
<evidence type="ECO:0000313" key="12">
    <source>
        <dbReference type="Proteomes" id="UP000198431"/>
    </source>
</evidence>
<name>A0AB36NVA2_9FLAO</name>
<dbReference type="NCBIfam" id="TIGR03023">
    <property type="entry name" value="WcaJ_sugtrans"/>
    <property type="match status" value="1"/>
</dbReference>
<feature type="transmembrane region" description="Helical" evidence="7">
    <location>
        <begin position="47"/>
        <end position="68"/>
    </location>
</feature>
<gene>
    <name evidence="9" type="ORF">B0A72_20865</name>
    <name evidence="10" type="ORF">SAMN05444387_2732</name>
</gene>
<evidence type="ECO:0000313" key="11">
    <source>
        <dbReference type="Proteomes" id="UP000184216"/>
    </source>
</evidence>
<evidence type="ECO:0000256" key="4">
    <source>
        <dbReference type="ARBA" id="ARBA00022692"/>
    </source>
</evidence>
<feature type="transmembrane region" description="Helical" evidence="7">
    <location>
        <begin position="286"/>
        <end position="308"/>
    </location>
</feature>
<dbReference type="InterPro" id="IPR017475">
    <property type="entry name" value="EPS_sugar_tfrase"/>
</dbReference>
<dbReference type="Gene3D" id="3.40.50.720">
    <property type="entry name" value="NAD(P)-binding Rossmann-like Domain"/>
    <property type="match status" value="1"/>
</dbReference>
<keyword evidence="3" id="KW-0808">Transferase</keyword>
<dbReference type="PANTHER" id="PTHR30576">
    <property type="entry name" value="COLANIC BIOSYNTHESIS UDP-GLUCOSE LIPID CARRIER TRANSFERASE"/>
    <property type="match status" value="1"/>
</dbReference>
<accession>A0AB36NVA2</accession>
<evidence type="ECO:0000256" key="7">
    <source>
        <dbReference type="SAM" id="Phobius"/>
    </source>
</evidence>
<keyword evidence="4 7" id="KW-0812">Transmembrane</keyword>
<dbReference type="GO" id="GO:0016020">
    <property type="term" value="C:membrane"/>
    <property type="evidence" value="ECO:0007669"/>
    <property type="project" value="UniProtKB-SubCell"/>
</dbReference>
<feature type="transmembrane region" description="Helical" evidence="7">
    <location>
        <begin position="88"/>
        <end position="105"/>
    </location>
</feature>
<keyword evidence="11" id="KW-1185">Reference proteome</keyword>
<evidence type="ECO:0000259" key="8">
    <source>
        <dbReference type="Pfam" id="PF02397"/>
    </source>
</evidence>
<reference evidence="10 11" key="2">
    <citation type="submission" date="2016-11" db="EMBL/GenBank/DDBJ databases">
        <authorList>
            <person name="Varghese N."/>
            <person name="Submissions S."/>
        </authorList>
    </citation>
    <scope>NUCLEOTIDE SEQUENCE [LARGE SCALE GENOMIC DNA]</scope>
    <source>
        <strain evidence="10 11">DSM 6368</strain>
    </source>
</reference>
<dbReference type="AlphaFoldDB" id="A0AB36NVA2"/>
<dbReference type="InterPro" id="IPR003362">
    <property type="entry name" value="Bact_transf"/>
</dbReference>
<dbReference type="EMBL" id="MUHB01000025">
    <property type="protein sequence ID" value="OXB00031.1"/>
    <property type="molecule type" value="Genomic_DNA"/>
</dbReference>
<dbReference type="PANTHER" id="PTHR30576:SF0">
    <property type="entry name" value="UNDECAPRENYL-PHOSPHATE N-ACETYLGALACTOSAMINYL 1-PHOSPHATE TRANSFERASE-RELATED"/>
    <property type="match status" value="1"/>
</dbReference>
<keyword evidence="5 7" id="KW-1133">Transmembrane helix</keyword>
<dbReference type="NCBIfam" id="TIGR03025">
    <property type="entry name" value="EPS_sugtrans"/>
    <property type="match status" value="1"/>
</dbReference>
<dbReference type="EMBL" id="FRBX01000003">
    <property type="protein sequence ID" value="SHM52892.1"/>
    <property type="molecule type" value="Genomic_DNA"/>
</dbReference>
<keyword evidence="6 7" id="KW-0472">Membrane</keyword>
<dbReference type="GO" id="GO:0016780">
    <property type="term" value="F:phosphotransferase activity, for other substituted phosphate groups"/>
    <property type="evidence" value="ECO:0007669"/>
    <property type="project" value="TreeGrafter"/>
</dbReference>
<evidence type="ECO:0000256" key="5">
    <source>
        <dbReference type="ARBA" id="ARBA00022989"/>
    </source>
</evidence>
<evidence type="ECO:0000313" key="10">
    <source>
        <dbReference type="EMBL" id="SHM52892.1"/>
    </source>
</evidence>
<organism evidence="9 12">
    <name type="scientific">Flavobacterium pectinovorum</name>
    <dbReference type="NCBI Taxonomy" id="29533"/>
    <lineage>
        <taxon>Bacteria</taxon>
        <taxon>Pseudomonadati</taxon>
        <taxon>Bacteroidota</taxon>
        <taxon>Flavobacteriia</taxon>
        <taxon>Flavobacteriales</taxon>
        <taxon>Flavobacteriaceae</taxon>
        <taxon>Flavobacterium</taxon>
    </lineage>
</organism>
<dbReference type="Pfam" id="PF13727">
    <property type="entry name" value="CoA_binding_3"/>
    <property type="match status" value="1"/>
</dbReference>
<comment type="similarity">
    <text evidence="2">Belongs to the bacterial sugar transferase family.</text>
</comment>
<dbReference type="Proteomes" id="UP000184216">
    <property type="component" value="Unassembled WGS sequence"/>
</dbReference>
<evidence type="ECO:0000256" key="1">
    <source>
        <dbReference type="ARBA" id="ARBA00004141"/>
    </source>
</evidence>
<reference evidence="9 12" key="1">
    <citation type="submission" date="2016-11" db="EMBL/GenBank/DDBJ databases">
        <title>Whole genomes of Flavobacteriaceae.</title>
        <authorList>
            <person name="Stine C."/>
            <person name="Li C."/>
            <person name="Tadesse D."/>
        </authorList>
    </citation>
    <scope>NUCLEOTIDE SEQUENCE [LARGE SCALE GENOMIC DNA]</scope>
    <source>
        <strain evidence="9 12">ATCC 19366</strain>
    </source>
</reference>
<evidence type="ECO:0000256" key="6">
    <source>
        <dbReference type="ARBA" id="ARBA00023136"/>
    </source>
</evidence>
<evidence type="ECO:0000256" key="2">
    <source>
        <dbReference type="ARBA" id="ARBA00006464"/>
    </source>
</evidence>
<evidence type="ECO:0000313" key="9">
    <source>
        <dbReference type="EMBL" id="OXB00031.1"/>
    </source>
</evidence>
<comment type="caution">
    <text evidence="9">The sequence shown here is derived from an EMBL/GenBank/DDBJ whole genome shotgun (WGS) entry which is preliminary data.</text>
</comment>
<dbReference type="Proteomes" id="UP000198431">
    <property type="component" value="Unassembled WGS sequence"/>
</dbReference>